<feature type="compositionally biased region" description="Low complexity" evidence="10">
    <location>
        <begin position="452"/>
        <end position="469"/>
    </location>
</feature>
<dbReference type="GO" id="GO:0008270">
    <property type="term" value="F:zinc ion binding"/>
    <property type="evidence" value="ECO:0007669"/>
    <property type="project" value="UniProtKB-KW"/>
</dbReference>
<sequence>YLKYFFSIYPFSACYCHPSSFLLSLDTKIPTKSNYNPNSTPSFLFYFLQVTVPPHRTYSSSLISFTCDHTHTTTTAASPFHTASSSARHRRLLLFSGVQEPLPCPGHAAAGAGQGQAAAEAQAAQAQAQAAQAGAGAEHALGAGARPDGRPVRHGAPRPLVLRHRLLAGLRVLPPVPFAAAAGGARASEVVAAAHAAHRAAPLTQQPQQGDEEGGAAGAAMAAEEVEGDDDDDDGGGGVHHVWYIRTVGLDERAIAAITALVYDAKKTGGGIGLAGGGGGGGGGSCAVCLTEFRDGETLRLLPRCRHAFHRGCIDTWLRAHVNCPLCRAPVQISDKSAAAAAAAAANAAPGAAAAVPGGAPAPNPRNAAAAEADRGELQGSPERGVRRAASMVTLPRRPWPEVSLRSPASNSGRMGEMGLAKIARLMKFSEVLEMAGIGATRSVSFGGHGRSGQSAAAGAGNNADEISR</sequence>
<comment type="catalytic activity">
    <reaction evidence="1">
        <text>S-ubiquitinyl-[E2 ubiquitin-conjugating enzyme]-L-cysteine + [acceptor protein]-L-lysine = [E2 ubiquitin-conjugating enzyme]-L-cysteine + N(6)-ubiquitinyl-[acceptor protein]-L-lysine.</text>
        <dbReference type="EC" id="2.3.2.27"/>
    </reaction>
</comment>
<dbReference type="SMR" id="A0A0P0Y472"/>
<dbReference type="InterPro" id="IPR044600">
    <property type="entry name" value="ATL1/ATL16-like"/>
</dbReference>
<feature type="compositionally biased region" description="Acidic residues" evidence="10">
    <location>
        <begin position="224"/>
        <end position="235"/>
    </location>
</feature>
<keyword evidence="7" id="KW-0833">Ubl conjugation pathway</keyword>
<dbReference type="eggNOG" id="KOG0800">
    <property type="taxonomic scope" value="Eukaryota"/>
</dbReference>
<dbReference type="GO" id="GO:0016567">
    <property type="term" value="P:protein ubiquitination"/>
    <property type="evidence" value="ECO:0000318"/>
    <property type="project" value="GO_Central"/>
</dbReference>
<protein>
    <recommendedName>
        <fullName evidence="3">RING-type E3 ubiquitin transferase</fullName>
        <ecNumber evidence="3">2.3.2.27</ecNumber>
    </recommendedName>
</protein>
<evidence type="ECO:0000256" key="2">
    <source>
        <dbReference type="ARBA" id="ARBA00004906"/>
    </source>
</evidence>
<dbReference type="UniPathway" id="UPA00143"/>
<keyword evidence="6 9" id="KW-0863">Zinc-finger</keyword>
<evidence type="ECO:0007829" key="14">
    <source>
        <dbReference type="ProteomicsDB" id="A0A0P0Y472"/>
    </source>
</evidence>
<proteinExistence type="evidence at protein level"/>
<reference evidence="12 13" key="2">
    <citation type="journal article" date="2013" name="Plant Cell Physiol.">
        <title>Rice Annotation Project Database (RAP-DB): an integrative and interactive database for rice genomics.</title>
        <authorList>
            <person name="Sakai H."/>
            <person name="Lee S.S."/>
            <person name="Tanaka T."/>
            <person name="Numa H."/>
            <person name="Kim J."/>
            <person name="Kawahara Y."/>
            <person name="Wakimoto H."/>
            <person name="Yang C.C."/>
            <person name="Iwamoto M."/>
            <person name="Abe T."/>
            <person name="Yamada Y."/>
            <person name="Muto A."/>
            <person name="Inokuchi H."/>
            <person name="Ikemura T."/>
            <person name="Matsumoto T."/>
            <person name="Sasaki T."/>
            <person name="Itoh T."/>
        </authorList>
    </citation>
    <scope>NUCLEOTIDE SEQUENCE [LARGE SCALE GENOMIC DNA]</scope>
    <source>
        <strain evidence="13">cv. Nipponbare</strain>
    </source>
</reference>
<evidence type="ECO:0000313" key="13">
    <source>
        <dbReference type="Proteomes" id="UP000059680"/>
    </source>
</evidence>
<evidence type="ECO:0000256" key="4">
    <source>
        <dbReference type="ARBA" id="ARBA00022679"/>
    </source>
</evidence>
<dbReference type="STRING" id="39947.A0A0P0Y472"/>
<accession>A0A0P0Y472</accession>
<dbReference type="PANTHER" id="PTHR46913">
    <property type="entry name" value="RING-H2 FINGER PROTEIN ATL16"/>
    <property type="match status" value="1"/>
</dbReference>
<feature type="non-terminal residue" evidence="12">
    <location>
        <position position="1"/>
    </location>
</feature>
<keyword evidence="8" id="KW-0862">Zinc</keyword>
<keyword evidence="14" id="KW-1267">Proteomics identification</keyword>
<feature type="compositionally biased region" description="Low complexity" evidence="10">
    <location>
        <begin position="353"/>
        <end position="371"/>
    </location>
</feature>
<dbReference type="GO" id="GO:0061630">
    <property type="term" value="F:ubiquitin protein ligase activity"/>
    <property type="evidence" value="ECO:0007669"/>
    <property type="project" value="UniProtKB-EC"/>
</dbReference>
<dbReference type="SUPFAM" id="SSF57850">
    <property type="entry name" value="RING/U-box"/>
    <property type="match status" value="1"/>
</dbReference>
<feature type="region of interest" description="Disordered" evidence="10">
    <location>
        <begin position="129"/>
        <end position="156"/>
    </location>
</feature>
<dbReference type="InterPro" id="IPR013083">
    <property type="entry name" value="Znf_RING/FYVE/PHD"/>
</dbReference>
<dbReference type="SMART" id="SM00184">
    <property type="entry name" value="RING"/>
    <property type="match status" value="1"/>
</dbReference>
<evidence type="ECO:0000256" key="5">
    <source>
        <dbReference type="ARBA" id="ARBA00022723"/>
    </source>
</evidence>
<reference evidence="13" key="1">
    <citation type="journal article" date="2005" name="Nature">
        <title>The map-based sequence of the rice genome.</title>
        <authorList>
            <consortium name="International rice genome sequencing project (IRGSP)"/>
            <person name="Matsumoto T."/>
            <person name="Wu J."/>
            <person name="Kanamori H."/>
            <person name="Katayose Y."/>
            <person name="Fujisawa M."/>
            <person name="Namiki N."/>
            <person name="Mizuno H."/>
            <person name="Yamamoto K."/>
            <person name="Antonio B.A."/>
            <person name="Baba T."/>
            <person name="Sakata K."/>
            <person name="Nagamura Y."/>
            <person name="Aoki H."/>
            <person name="Arikawa K."/>
            <person name="Arita K."/>
            <person name="Bito T."/>
            <person name="Chiden Y."/>
            <person name="Fujitsuka N."/>
            <person name="Fukunaka R."/>
            <person name="Hamada M."/>
            <person name="Harada C."/>
            <person name="Hayashi A."/>
            <person name="Hijishita S."/>
            <person name="Honda M."/>
            <person name="Hosokawa S."/>
            <person name="Ichikawa Y."/>
            <person name="Idonuma A."/>
            <person name="Iijima M."/>
            <person name="Ikeda M."/>
            <person name="Ikeno M."/>
            <person name="Ito K."/>
            <person name="Ito S."/>
            <person name="Ito T."/>
            <person name="Ito Y."/>
            <person name="Ito Y."/>
            <person name="Iwabuchi A."/>
            <person name="Kamiya K."/>
            <person name="Karasawa W."/>
            <person name="Kurita K."/>
            <person name="Katagiri S."/>
            <person name="Kikuta A."/>
            <person name="Kobayashi H."/>
            <person name="Kobayashi N."/>
            <person name="Machita K."/>
            <person name="Maehara T."/>
            <person name="Masukawa M."/>
            <person name="Mizubayashi T."/>
            <person name="Mukai Y."/>
            <person name="Nagasaki H."/>
            <person name="Nagata Y."/>
            <person name="Naito S."/>
            <person name="Nakashima M."/>
            <person name="Nakama Y."/>
            <person name="Nakamichi Y."/>
            <person name="Nakamura M."/>
            <person name="Meguro A."/>
            <person name="Negishi M."/>
            <person name="Ohta I."/>
            <person name="Ohta T."/>
            <person name="Okamoto M."/>
            <person name="Ono N."/>
            <person name="Saji S."/>
            <person name="Sakaguchi M."/>
            <person name="Sakai K."/>
            <person name="Shibata M."/>
            <person name="Shimokawa T."/>
            <person name="Song J."/>
            <person name="Takazaki Y."/>
            <person name="Terasawa K."/>
            <person name="Tsugane M."/>
            <person name="Tsuji K."/>
            <person name="Ueda S."/>
            <person name="Waki K."/>
            <person name="Yamagata H."/>
            <person name="Yamamoto M."/>
            <person name="Yamamoto S."/>
            <person name="Yamane H."/>
            <person name="Yoshiki S."/>
            <person name="Yoshihara R."/>
            <person name="Yukawa K."/>
            <person name="Zhong H."/>
            <person name="Yano M."/>
            <person name="Yuan Q."/>
            <person name="Ouyang S."/>
            <person name="Liu J."/>
            <person name="Jones K.M."/>
            <person name="Gansberger K."/>
            <person name="Moffat K."/>
            <person name="Hill J."/>
            <person name="Bera J."/>
            <person name="Fadrosh D."/>
            <person name="Jin S."/>
            <person name="Johri S."/>
            <person name="Kim M."/>
            <person name="Overton L."/>
            <person name="Reardon M."/>
            <person name="Tsitrin T."/>
            <person name="Vuong H."/>
            <person name="Weaver B."/>
            <person name="Ciecko A."/>
            <person name="Tallon L."/>
            <person name="Jackson J."/>
            <person name="Pai G."/>
            <person name="Aken S.V."/>
            <person name="Utterback T."/>
            <person name="Reidmuller S."/>
            <person name="Feldblyum T."/>
            <person name="Hsiao J."/>
            <person name="Zismann V."/>
            <person name="Iobst S."/>
            <person name="de Vazeille A.R."/>
            <person name="Buell C.R."/>
            <person name="Ying K."/>
            <person name="Li Y."/>
            <person name="Lu T."/>
            <person name="Huang Y."/>
            <person name="Zhao Q."/>
            <person name="Feng Q."/>
            <person name="Zhang L."/>
            <person name="Zhu J."/>
            <person name="Weng Q."/>
            <person name="Mu J."/>
            <person name="Lu Y."/>
            <person name="Fan D."/>
            <person name="Liu Y."/>
            <person name="Guan J."/>
            <person name="Zhang Y."/>
            <person name="Yu S."/>
            <person name="Liu X."/>
            <person name="Zhang Y."/>
            <person name="Hong G."/>
            <person name="Han B."/>
            <person name="Choisne N."/>
            <person name="Demange N."/>
            <person name="Orjeda G."/>
            <person name="Samain S."/>
            <person name="Cattolico L."/>
            <person name="Pelletier E."/>
            <person name="Couloux A."/>
            <person name="Segurens B."/>
            <person name="Wincker P."/>
            <person name="D'Hont A."/>
            <person name="Scarpelli C."/>
            <person name="Weissenbach J."/>
            <person name="Salanoubat M."/>
            <person name="Quetier F."/>
            <person name="Yu Y."/>
            <person name="Kim H.R."/>
            <person name="Rambo T."/>
            <person name="Currie J."/>
            <person name="Collura K."/>
            <person name="Luo M."/>
            <person name="Yang T."/>
            <person name="Ammiraju J.S.S."/>
            <person name="Engler F."/>
            <person name="Soderlund C."/>
            <person name="Wing R.A."/>
            <person name="Palmer L.E."/>
            <person name="de la Bastide M."/>
            <person name="Spiegel L."/>
            <person name="Nascimento L."/>
            <person name="Zutavern T."/>
            <person name="O'Shaughnessy A."/>
            <person name="Dike S."/>
            <person name="Dedhia N."/>
            <person name="Preston R."/>
            <person name="Balija V."/>
            <person name="McCombie W.R."/>
            <person name="Chow T."/>
            <person name="Chen H."/>
            <person name="Chung M."/>
            <person name="Chen C."/>
            <person name="Shaw J."/>
            <person name="Wu H."/>
            <person name="Hsiao K."/>
            <person name="Chao Y."/>
            <person name="Chu M."/>
            <person name="Cheng C."/>
            <person name="Hour A."/>
            <person name="Lee P."/>
            <person name="Lin S."/>
            <person name="Lin Y."/>
            <person name="Liou J."/>
            <person name="Liu S."/>
            <person name="Hsing Y."/>
            <person name="Raghuvanshi S."/>
            <person name="Mohanty A."/>
            <person name="Bharti A.K."/>
            <person name="Gaur A."/>
            <person name="Gupta V."/>
            <person name="Kumar D."/>
            <person name="Ravi V."/>
            <person name="Vij S."/>
            <person name="Kapur A."/>
            <person name="Khurana P."/>
            <person name="Khurana P."/>
            <person name="Khurana J.P."/>
            <person name="Tyagi A.K."/>
            <person name="Gaikwad K."/>
            <person name="Singh A."/>
            <person name="Dalal V."/>
            <person name="Srivastava S."/>
            <person name="Dixit A."/>
            <person name="Pal A.K."/>
            <person name="Ghazi I.A."/>
            <person name="Yadav M."/>
            <person name="Pandit A."/>
            <person name="Bhargava A."/>
            <person name="Sureshbabu K."/>
            <person name="Batra K."/>
            <person name="Sharma T.R."/>
            <person name="Mohapatra T."/>
            <person name="Singh N.K."/>
            <person name="Messing J."/>
            <person name="Nelson A.B."/>
            <person name="Fuks G."/>
            <person name="Kavchok S."/>
            <person name="Keizer G."/>
            <person name="Linton E."/>
            <person name="Llaca V."/>
            <person name="Song R."/>
            <person name="Tanyolac B."/>
            <person name="Young S."/>
            <person name="Ho-Il K."/>
            <person name="Hahn J.H."/>
            <person name="Sangsakoo G."/>
            <person name="Vanavichit A."/>
            <person name="de Mattos Luiz.A.T."/>
            <person name="Zimmer P.D."/>
            <person name="Malone G."/>
            <person name="Dellagostin O."/>
            <person name="de Oliveira A.C."/>
            <person name="Bevan M."/>
            <person name="Bancroft I."/>
            <person name="Minx P."/>
            <person name="Cordum H."/>
            <person name="Wilson R."/>
            <person name="Cheng Z."/>
            <person name="Jin W."/>
            <person name="Jiang J."/>
            <person name="Leong S.A."/>
            <person name="Iwama H."/>
            <person name="Gojobori T."/>
            <person name="Itoh T."/>
            <person name="Niimura Y."/>
            <person name="Fujii Y."/>
            <person name="Habara T."/>
            <person name="Sakai H."/>
            <person name="Sato Y."/>
            <person name="Wilson G."/>
            <person name="Kumar K."/>
            <person name="McCouch S."/>
            <person name="Juretic N."/>
            <person name="Hoen D."/>
            <person name="Wright S."/>
            <person name="Bruskiewich R."/>
            <person name="Bureau T."/>
            <person name="Miyao A."/>
            <person name="Hirochika H."/>
            <person name="Nishikawa T."/>
            <person name="Kadowaki K."/>
            <person name="Sugiura M."/>
            <person name="Burr B."/>
            <person name="Sasaki T."/>
        </authorList>
    </citation>
    <scope>NUCLEOTIDE SEQUENCE [LARGE SCALE GENOMIC DNA]</scope>
    <source>
        <strain evidence="13">cv. Nipponbare</strain>
    </source>
</reference>
<dbReference type="PROSITE" id="PS50089">
    <property type="entry name" value="ZF_RING_2"/>
    <property type="match status" value="1"/>
</dbReference>
<dbReference type="InterPro" id="IPR001841">
    <property type="entry name" value="Znf_RING"/>
</dbReference>
<dbReference type="Proteomes" id="UP000059680">
    <property type="component" value="Chromosome 11"/>
</dbReference>
<evidence type="ECO:0000256" key="9">
    <source>
        <dbReference type="PROSITE-ProRule" id="PRU00175"/>
    </source>
</evidence>
<evidence type="ECO:0000256" key="7">
    <source>
        <dbReference type="ARBA" id="ARBA00022786"/>
    </source>
</evidence>
<dbReference type="AlphaFoldDB" id="A0A0P0Y472"/>
<reference evidence="12 13" key="3">
    <citation type="journal article" date="2013" name="Rice">
        <title>Improvement of the Oryza sativa Nipponbare reference genome using next generation sequence and optical map data.</title>
        <authorList>
            <person name="Kawahara Y."/>
            <person name="de la Bastide M."/>
            <person name="Hamilton J.P."/>
            <person name="Kanamori H."/>
            <person name="McCombie W.R."/>
            <person name="Ouyang S."/>
            <person name="Schwartz D.C."/>
            <person name="Tanaka T."/>
            <person name="Wu J."/>
            <person name="Zhou S."/>
            <person name="Childs K.L."/>
            <person name="Davidson R.M."/>
            <person name="Lin H."/>
            <person name="Quesada-Ocampo L."/>
            <person name="Vaillancourt B."/>
            <person name="Sakai H."/>
            <person name="Lee S.S."/>
            <person name="Kim J."/>
            <person name="Numa H."/>
            <person name="Itoh T."/>
            <person name="Buell C.R."/>
            <person name="Matsumoto T."/>
        </authorList>
    </citation>
    <scope>NUCLEOTIDE SEQUENCE [LARGE SCALE GENOMIC DNA]</scope>
    <source>
        <strain evidence="13">cv. Nipponbare</strain>
    </source>
</reference>
<feature type="compositionally biased region" description="Low complexity" evidence="10">
    <location>
        <begin position="129"/>
        <end position="145"/>
    </location>
</feature>
<keyword evidence="5" id="KW-0479">Metal-binding</keyword>
<dbReference type="CDD" id="cd16461">
    <property type="entry name" value="RING-H2_EL5-like"/>
    <property type="match status" value="1"/>
</dbReference>
<feature type="domain" description="RING-type" evidence="11">
    <location>
        <begin position="286"/>
        <end position="328"/>
    </location>
</feature>
<feature type="region of interest" description="Disordered" evidence="10">
    <location>
        <begin position="445"/>
        <end position="469"/>
    </location>
</feature>
<dbReference type="EMBL" id="AP014967">
    <property type="protein sequence ID" value="BAT14827.1"/>
    <property type="molecule type" value="Genomic_DNA"/>
</dbReference>
<evidence type="ECO:0000256" key="8">
    <source>
        <dbReference type="ARBA" id="ARBA00022833"/>
    </source>
</evidence>
<feature type="region of interest" description="Disordered" evidence="10">
    <location>
        <begin position="353"/>
        <end position="384"/>
    </location>
</feature>
<comment type="pathway">
    <text evidence="2">Protein modification; protein ubiquitination.</text>
</comment>
<evidence type="ECO:0000313" key="12">
    <source>
        <dbReference type="EMBL" id="BAT14827.1"/>
    </source>
</evidence>
<evidence type="ECO:0000256" key="6">
    <source>
        <dbReference type="ARBA" id="ARBA00022771"/>
    </source>
</evidence>
<dbReference type="EC" id="2.3.2.27" evidence="3"/>
<dbReference type="Gramene" id="Os11t0610600-00">
    <property type="protein sequence ID" value="Os11t0610600-00"/>
    <property type="gene ID" value="Os11g0610600"/>
</dbReference>
<gene>
    <name evidence="12" type="ordered locus">Os11g0610600</name>
    <name evidence="12" type="ORF">OSNPB_110610600</name>
</gene>
<dbReference type="PaxDb" id="39947-A0A0P0Y472"/>
<dbReference type="Gene3D" id="3.30.40.10">
    <property type="entry name" value="Zinc/RING finger domain, C3HC4 (zinc finger)"/>
    <property type="match status" value="1"/>
</dbReference>
<keyword evidence="4" id="KW-0808">Transferase</keyword>
<organism evidence="12 13">
    <name type="scientific">Oryza sativa subsp. japonica</name>
    <name type="common">Rice</name>
    <dbReference type="NCBI Taxonomy" id="39947"/>
    <lineage>
        <taxon>Eukaryota</taxon>
        <taxon>Viridiplantae</taxon>
        <taxon>Streptophyta</taxon>
        <taxon>Embryophyta</taxon>
        <taxon>Tracheophyta</taxon>
        <taxon>Spermatophyta</taxon>
        <taxon>Magnoliopsida</taxon>
        <taxon>Liliopsida</taxon>
        <taxon>Poales</taxon>
        <taxon>Poaceae</taxon>
        <taxon>BOP clade</taxon>
        <taxon>Oryzoideae</taxon>
        <taxon>Oryzeae</taxon>
        <taxon>Oryzinae</taxon>
        <taxon>Oryza</taxon>
        <taxon>Oryza sativa</taxon>
    </lineage>
</organism>
<keyword evidence="13" id="KW-1185">Reference proteome</keyword>
<evidence type="ECO:0000256" key="10">
    <source>
        <dbReference type="SAM" id="MobiDB-lite"/>
    </source>
</evidence>
<feature type="region of interest" description="Disordered" evidence="10">
    <location>
        <begin position="200"/>
        <end position="235"/>
    </location>
</feature>
<dbReference type="FunFam" id="3.30.40.10:FF:001259">
    <property type="entry name" value="Os11g0610600 protein"/>
    <property type="match status" value="1"/>
</dbReference>
<evidence type="ECO:0000256" key="1">
    <source>
        <dbReference type="ARBA" id="ARBA00000900"/>
    </source>
</evidence>
<dbReference type="InParanoid" id="A0A0P0Y472"/>
<dbReference type="PANTHER" id="PTHR46913:SF19">
    <property type="entry name" value="RING-TYPE E3 UBIQUITIN TRANSFERASE"/>
    <property type="match status" value="1"/>
</dbReference>
<evidence type="ECO:0000259" key="11">
    <source>
        <dbReference type="PROSITE" id="PS50089"/>
    </source>
</evidence>
<evidence type="ECO:0000256" key="3">
    <source>
        <dbReference type="ARBA" id="ARBA00012483"/>
    </source>
</evidence>
<name>A0A0P0Y472_ORYSJ</name>
<dbReference type="Pfam" id="PF13639">
    <property type="entry name" value="zf-RING_2"/>
    <property type="match status" value="1"/>
</dbReference>